<reference evidence="1" key="2">
    <citation type="submission" date="2013-05" db="EMBL/GenBank/DDBJ databases">
        <authorList>
            <person name="Carter J.-M."/>
            <person name="Baker S.C."/>
            <person name="Pink R."/>
            <person name="Carter D.R.F."/>
            <person name="Collins A."/>
            <person name="Tomlin J."/>
            <person name="Gibbs M."/>
            <person name="Breuker C.J."/>
        </authorList>
    </citation>
    <scope>NUCLEOTIDE SEQUENCE</scope>
    <source>
        <tissue evidence="1">Ovary</tissue>
    </source>
</reference>
<evidence type="ECO:0000313" key="1">
    <source>
        <dbReference type="EMBL" id="JAA79570.1"/>
    </source>
</evidence>
<reference evidence="1" key="1">
    <citation type="journal article" date="2013" name="BMC Genomics">
        <title>Unscrambling butterfly oogenesis.</title>
        <authorList>
            <person name="Carter J.M."/>
            <person name="Baker S.C."/>
            <person name="Pink R."/>
            <person name="Carter D.R."/>
            <person name="Collins A."/>
            <person name="Tomlin J."/>
            <person name="Gibbs M."/>
            <person name="Breuker C.J."/>
        </authorList>
    </citation>
    <scope>NUCLEOTIDE SEQUENCE</scope>
    <source>
        <tissue evidence="1">Ovary</tissue>
    </source>
</reference>
<organism evidence="1">
    <name type="scientific">Pararge aegeria</name>
    <name type="common">speckled wood butterfly</name>
    <dbReference type="NCBI Taxonomy" id="116150"/>
    <lineage>
        <taxon>Eukaryota</taxon>
        <taxon>Metazoa</taxon>
        <taxon>Ecdysozoa</taxon>
        <taxon>Arthropoda</taxon>
        <taxon>Hexapoda</taxon>
        <taxon>Insecta</taxon>
        <taxon>Pterygota</taxon>
        <taxon>Neoptera</taxon>
        <taxon>Endopterygota</taxon>
        <taxon>Lepidoptera</taxon>
        <taxon>Glossata</taxon>
        <taxon>Ditrysia</taxon>
        <taxon>Papilionoidea</taxon>
        <taxon>Nymphalidae</taxon>
        <taxon>Satyrinae</taxon>
        <taxon>Satyrini</taxon>
        <taxon>Parargina</taxon>
        <taxon>Pararge</taxon>
    </lineage>
</organism>
<proteinExistence type="predicted"/>
<sequence>IDLPSISLPFVLFVTFFYLKESSQSVIYATTTIFYCDYYLSPTKSGDYWLTRPLGEASSPTVLLLAIDVTFTFLQHSGLVFTPQ</sequence>
<dbReference type="AlphaFoldDB" id="S4P0E3"/>
<name>S4P0E3_9NEOP</name>
<feature type="non-terminal residue" evidence="1">
    <location>
        <position position="1"/>
    </location>
</feature>
<accession>S4P0E3</accession>
<dbReference type="EMBL" id="GAIX01012990">
    <property type="protein sequence ID" value="JAA79570.1"/>
    <property type="molecule type" value="Transcribed_RNA"/>
</dbReference>
<protein>
    <submittedName>
        <fullName evidence="1">Uncharacterized protein</fullName>
    </submittedName>
</protein>